<dbReference type="EMBL" id="KF059422">
    <property type="protein sequence ID" value="AGN52092.1"/>
    <property type="molecule type" value="mRNA"/>
</dbReference>
<evidence type="ECO:0000256" key="5">
    <source>
        <dbReference type="ARBA" id="ARBA00023163"/>
    </source>
</evidence>
<accession>A0A059PSQ5</accession>
<dbReference type="Gene3D" id="1.10.10.60">
    <property type="entry name" value="Homeodomain-like"/>
    <property type="match status" value="2"/>
</dbReference>
<feature type="domain" description="Myb-like" evidence="8">
    <location>
        <begin position="79"/>
        <end position="129"/>
    </location>
</feature>
<evidence type="ECO:0000256" key="2">
    <source>
        <dbReference type="ARBA" id="ARBA00022737"/>
    </source>
</evidence>
<evidence type="ECO:0000256" key="7">
    <source>
        <dbReference type="SAM" id="MobiDB-lite"/>
    </source>
</evidence>
<evidence type="ECO:0000313" key="11">
    <source>
        <dbReference type="EMBL" id="AGN52202.1"/>
    </source>
</evidence>
<dbReference type="PANTHER" id="PTHR45614:SF229">
    <property type="entry name" value="MYB TRANSCRIPTION FACTOR-LIKE PROTEIN-RELATED"/>
    <property type="match status" value="1"/>
</dbReference>
<evidence type="ECO:0000259" key="8">
    <source>
        <dbReference type="PROSITE" id="PS50090"/>
    </source>
</evidence>
<feature type="region of interest" description="Disordered" evidence="7">
    <location>
        <begin position="253"/>
        <end position="273"/>
    </location>
</feature>
<feature type="compositionally biased region" description="Basic and acidic residues" evidence="7">
    <location>
        <begin position="255"/>
        <end position="266"/>
    </location>
</feature>
<keyword evidence="5" id="KW-0804">Transcription</keyword>
<protein>
    <submittedName>
        <fullName evidence="10">MYB-related transcription factor</fullName>
    </submittedName>
</protein>
<feature type="region of interest" description="Disordered" evidence="7">
    <location>
        <begin position="177"/>
        <end position="198"/>
    </location>
</feature>
<dbReference type="PANTHER" id="PTHR45614">
    <property type="entry name" value="MYB PROTEIN-RELATED"/>
    <property type="match status" value="1"/>
</dbReference>
<gene>
    <name evidence="10" type="primary">MYB68</name>
</gene>
<evidence type="ECO:0000256" key="3">
    <source>
        <dbReference type="ARBA" id="ARBA00023015"/>
    </source>
</evidence>
<dbReference type="AlphaFoldDB" id="A0A059PSQ5"/>
<reference evidence="10" key="2">
    <citation type="journal article" date="2014" name="BMC Genomics">
        <title>Genome-wide characterization and comparative analysis of R2R3-MYB transcription factors shows the complexity of MYB-associated regulatory networks in Salvia miltiorrhiza.</title>
        <authorList>
            <person name="Li C."/>
            <person name="Lu S."/>
        </authorList>
    </citation>
    <scope>NUCLEOTIDE SEQUENCE</scope>
</reference>
<dbReference type="FunFam" id="1.10.10.60:FF:000060">
    <property type="entry name" value="MYB transcription factor"/>
    <property type="match status" value="1"/>
</dbReference>
<dbReference type="GO" id="GO:0005634">
    <property type="term" value="C:nucleus"/>
    <property type="evidence" value="ECO:0007669"/>
    <property type="project" value="UniProtKB-SubCell"/>
</dbReference>
<dbReference type="PROSITE" id="PS50090">
    <property type="entry name" value="MYB_LIKE"/>
    <property type="match status" value="2"/>
</dbReference>
<sequence>MDGDVIDAAERDEGGAMEVEAEDGGGAGAKVRGPWSAAEDAVLTELVNKFGPRNWSMIAAGIPGRSGKSCRLRWCNQLNPYLKRKPFTDEEDRTIIEAHKVHGNKWASIAKLLPGRTDNAIKNHWNSTLRRMHLKSKPDSSQNCTTEFMRASSDATSSGPALTLFNPSDEMDIWSMENQPKQSEDEAETATNCSLKQPPPFLSNGAFKSLRCSETVESSMMDNEPKQLKDVAQTAKSSCVRHNPSIAEAISHSAEGNHLKDSDPVQKDSPSARATARIRNIEVSDSKFDEPLIPLQCGHCCCQASSREHSSHHNSLLGPEFMDYEEFSEFSSPNLASLATDLSNIASIRRGLEKAGEVCPLANDQLANYGTSLCA</sequence>
<proteinExistence type="evidence at transcript level"/>
<name>A0A059PSQ5_SALMI</name>
<reference evidence="11" key="1">
    <citation type="submission" date="2013-05" db="EMBL/GenBank/DDBJ databases">
        <title>Genome-wide characterization and comparative analysis of R2R3-MYB transcription factors reveals the complexity of MYB-associated regulatory networks in Salvia miltiorrhiza.</title>
        <authorList>
            <person name="Li C."/>
            <person name="Lu S."/>
        </authorList>
    </citation>
    <scope>NUCLEOTIDE SEQUENCE</scope>
</reference>
<dbReference type="SUPFAM" id="SSF46689">
    <property type="entry name" value="Homeodomain-like"/>
    <property type="match status" value="1"/>
</dbReference>
<keyword evidence="4" id="KW-0238">DNA-binding</keyword>
<dbReference type="EMBL" id="KF059532">
    <property type="protein sequence ID" value="AGN52202.1"/>
    <property type="molecule type" value="Genomic_DNA"/>
</dbReference>
<dbReference type="InterPro" id="IPR009057">
    <property type="entry name" value="Homeodomain-like_sf"/>
</dbReference>
<dbReference type="GO" id="GO:0000981">
    <property type="term" value="F:DNA-binding transcription factor activity, RNA polymerase II-specific"/>
    <property type="evidence" value="ECO:0007669"/>
    <property type="project" value="TreeGrafter"/>
</dbReference>
<dbReference type="CDD" id="cd00167">
    <property type="entry name" value="SANT"/>
    <property type="match status" value="2"/>
</dbReference>
<evidence type="ECO:0000256" key="6">
    <source>
        <dbReference type="ARBA" id="ARBA00023242"/>
    </source>
</evidence>
<keyword evidence="6" id="KW-0539">Nucleus</keyword>
<dbReference type="GO" id="GO:0000978">
    <property type="term" value="F:RNA polymerase II cis-regulatory region sequence-specific DNA binding"/>
    <property type="evidence" value="ECO:0007669"/>
    <property type="project" value="TreeGrafter"/>
</dbReference>
<dbReference type="InterPro" id="IPR050560">
    <property type="entry name" value="MYB_TF"/>
</dbReference>
<evidence type="ECO:0000256" key="1">
    <source>
        <dbReference type="ARBA" id="ARBA00004123"/>
    </source>
</evidence>
<dbReference type="PROSITE" id="PS51294">
    <property type="entry name" value="HTH_MYB"/>
    <property type="match status" value="2"/>
</dbReference>
<organism evidence="10">
    <name type="scientific">Salvia miltiorrhiza</name>
    <name type="common">Chinese sage</name>
    <dbReference type="NCBI Taxonomy" id="226208"/>
    <lineage>
        <taxon>Eukaryota</taxon>
        <taxon>Viridiplantae</taxon>
        <taxon>Streptophyta</taxon>
        <taxon>Embryophyta</taxon>
        <taxon>Tracheophyta</taxon>
        <taxon>Spermatophyta</taxon>
        <taxon>Magnoliopsida</taxon>
        <taxon>eudicotyledons</taxon>
        <taxon>Gunneridae</taxon>
        <taxon>Pentapetalae</taxon>
        <taxon>asterids</taxon>
        <taxon>lamiids</taxon>
        <taxon>Lamiales</taxon>
        <taxon>Lamiaceae</taxon>
        <taxon>Nepetoideae</taxon>
        <taxon>Mentheae</taxon>
        <taxon>Salviinae</taxon>
        <taxon>Salvia</taxon>
        <taxon>Salvia incertae sedis</taxon>
    </lineage>
</organism>
<dbReference type="Pfam" id="PF00249">
    <property type="entry name" value="Myb_DNA-binding"/>
    <property type="match status" value="2"/>
</dbReference>
<feature type="domain" description="Myb-like" evidence="8">
    <location>
        <begin position="32"/>
        <end position="78"/>
    </location>
</feature>
<feature type="domain" description="HTH myb-type" evidence="9">
    <location>
        <begin position="30"/>
        <end position="78"/>
    </location>
</feature>
<evidence type="ECO:0000259" key="9">
    <source>
        <dbReference type="PROSITE" id="PS51294"/>
    </source>
</evidence>
<dbReference type="InterPro" id="IPR001005">
    <property type="entry name" value="SANT/Myb"/>
</dbReference>
<evidence type="ECO:0000256" key="4">
    <source>
        <dbReference type="ARBA" id="ARBA00023125"/>
    </source>
</evidence>
<evidence type="ECO:0000313" key="10">
    <source>
        <dbReference type="EMBL" id="AGN52092.1"/>
    </source>
</evidence>
<dbReference type="InterPro" id="IPR017930">
    <property type="entry name" value="Myb_dom"/>
</dbReference>
<feature type="region of interest" description="Disordered" evidence="7">
    <location>
        <begin position="1"/>
        <end position="32"/>
    </location>
</feature>
<dbReference type="SMART" id="SM00717">
    <property type="entry name" value="SANT"/>
    <property type="match status" value="2"/>
</dbReference>
<keyword evidence="2" id="KW-0677">Repeat</keyword>
<comment type="subcellular location">
    <subcellularLocation>
        <location evidence="1">Nucleus</location>
    </subcellularLocation>
</comment>
<keyword evidence="3" id="KW-0805">Transcription regulation</keyword>
<dbReference type="FunFam" id="1.10.10.60:FF:000344">
    <property type="entry name" value="Transcription factor MYB44"/>
    <property type="match status" value="1"/>
</dbReference>
<feature type="domain" description="HTH myb-type" evidence="9">
    <location>
        <begin position="79"/>
        <end position="133"/>
    </location>
</feature>